<sequence length="321" mass="34776">MSACSYPFQVCDAWENWTVPTRATPVPAQAAPQGVRGGDPNGVMTARVQPEPAPAPARSAKAQGKRPAAWVGDGQMSADDPRMRAPPPPGRAPRMTRDAYDDGSGARGLYGRAFPEPARRARGKTNPAATDNGGSSGPEAEGPLAGGNKATRKNPEIDQQFELRTAGPNEMHPCLFEGCTATMKSDIKSVRAHVFTHFPGGRPQYIDCPWPNKKKVNGTCGRKKGTSDYSRHVSSVHLNDSWWYCKICGHRSAQQARKDIRTRHFLKTCTPVEETAYVIFVPSKSSPGSLFARLYYSSPDNENMPGPSEPQPGPSGHHTEP</sequence>
<dbReference type="Proteomes" id="UP000092993">
    <property type="component" value="Unassembled WGS sequence"/>
</dbReference>
<evidence type="ECO:0000313" key="3">
    <source>
        <dbReference type="Proteomes" id="UP000092993"/>
    </source>
</evidence>
<reference evidence="2 3" key="1">
    <citation type="submission" date="2016-03" db="EMBL/GenBank/DDBJ databases">
        <title>Whole genome sequencing of Grifola frondosa 9006-11.</title>
        <authorList>
            <person name="Min B."/>
            <person name="Park H."/>
            <person name="Kim J.-G."/>
            <person name="Cho H."/>
            <person name="Oh Y.-L."/>
            <person name="Kong W.-S."/>
            <person name="Choi I.-G."/>
        </authorList>
    </citation>
    <scope>NUCLEOTIDE SEQUENCE [LARGE SCALE GENOMIC DNA]</scope>
    <source>
        <strain evidence="2 3">9006-11</strain>
    </source>
</reference>
<evidence type="ECO:0000256" key="1">
    <source>
        <dbReference type="SAM" id="MobiDB-lite"/>
    </source>
</evidence>
<protein>
    <submittedName>
        <fullName evidence="2">Uncharacterized protein</fullName>
    </submittedName>
</protein>
<comment type="caution">
    <text evidence="2">The sequence shown here is derived from an EMBL/GenBank/DDBJ whole genome shotgun (WGS) entry which is preliminary data.</text>
</comment>
<feature type="region of interest" description="Disordered" evidence="1">
    <location>
        <begin position="296"/>
        <end position="321"/>
    </location>
</feature>
<dbReference type="AlphaFoldDB" id="A0A1C7M8I1"/>
<dbReference type="EMBL" id="LUGG01000007">
    <property type="protein sequence ID" value="OBZ73223.1"/>
    <property type="molecule type" value="Genomic_DNA"/>
</dbReference>
<name>A0A1C7M8I1_GRIFR</name>
<feature type="region of interest" description="Disordered" evidence="1">
    <location>
        <begin position="25"/>
        <end position="154"/>
    </location>
</feature>
<organism evidence="2 3">
    <name type="scientific">Grifola frondosa</name>
    <name type="common">Maitake</name>
    <name type="synonym">Polyporus frondosus</name>
    <dbReference type="NCBI Taxonomy" id="5627"/>
    <lineage>
        <taxon>Eukaryota</taxon>
        <taxon>Fungi</taxon>
        <taxon>Dikarya</taxon>
        <taxon>Basidiomycota</taxon>
        <taxon>Agaricomycotina</taxon>
        <taxon>Agaricomycetes</taxon>
        <taxon>Polyporales</taxon>
        <taxon>Grifolaceae</taxon>
        <taxon>Grifola</taxon>
    </lineage>
</organism>
<gene>
    <name evidence="2" type="ORF">A0H81_07042</name>
</gene>
<proteinExistence type="predicted"/>
<keyword evidence="3" id="KW-1185">Reference proteome</keyword>
<accession>A0A1C7M8I1</accession>
<evidence type="ECO:0000313" key="2">
    <source>
        <dbReference type="EMBL" id="OBZ73223.1"/>
    </source>
</evidence>